<reference evidence="1" key="1">
    <citation type="submission" date="2019-04" db="EMBL/GenBank/DDBJ databases">
        <title>Microbes associate with the intestines of laboratory mice.</title>
        <authorList>
            <person name="Navarre W."/>
            <person name="Wong E."/>
            <person name="Huang K.C."/>
            <person name="Tropini C."/>
            <person name="Ng K."/>
            <person name="Yu B."/>
        </authorList>
    </citation>
    <scope>NUCLEOTIDE SEQUENCE</scope>
    <source>
        <strain evidence="1">NM86_A22</strain>
    </source>
</reference>
<gene>
    <name evidence="1" type="ORF">E5990_10345</name>
</gene>
<comment type="caution">
    <text evidence="1">The sequence shown here is derived from an EMBL/GenBank/DDBJ whole genome shotgun (WGS) entry which is preliminary data.</text>
</comment>
<organism evidence="1 2">
    <name type="scientific">Muribaculum caecicola</name>
    <dbReference type="NCBI Taxonomy" id="3038144"/>
    <lineage>
        <taxon>Bacteria</taxon>
        <taxon>Pseudomonadati</taxon>
        <taxon>Bacteroidota</taxon>
        <taxon>Bacteroidia</taxon>
        <taxon>Bacteroidales</taxon>
        <taxon>Muribaculaceae</taxon>
        <taxon>Muribaculum</taxon>
    </lineage>
</organism>
<protein>
    <submittedName>
        <fullName evidence="1">Glycoside hydrolase family 88 protein</fullName>
    </submittedName>
</protein>
<dbReference type="EMBL" id="SSTG01000189">
    <property type="protein sequence ID" value="THG43410.1"/>
    <property type="molecule type" value="Genomic_DNA"/>
</dbReference>
<evidence type="ECO:0000313" key="1">
    <source>
        <dbReference type="EMBL" id="THG43410.1"/>
    </source>
</evidence>
<proteinExistence type="predicted"/>
<dbReference type="Proteomes" id="UP000305401">
    <property type="component" value="Unassembled WGS sequence"/>
</dbReference>
<keyword evidence="1" id="KW-0378">Hydrolase</keyword>
<feature type="non-terminal residue" evidence="1">
    <location>
        <position position="1"/>
    </location>
</feature>
<accession>A0AC61S2X0</accession>
<evidence type="ECO:0000313" key="2">
    <source>
        <dbReference type="Proteomes" id="UP000305401"/>
    </source>
</evidence>
<name>A0AC61S2X0_9BACT</name>
<keyword evidence="2" id="KW-1185">Reference proteome</keyword>
<sequence>DSTSPLHLLQPDYSMPYAKLESDSIRATIDRIFNYISSVTPAKVVDSLGNEITDLSSPLPEGAKLNQGTYRLTSYEWGVMYDALLEASQLLGDSKYQDYVTDRISFLSKMAPAFSELAERTGKHDGQMRQVINPRNLDDAGSMCGAFMRTQMADPTLKLQPEIERYWQVCETAPIHLADGTIARNRPYLNSVWLDDMFMGLPTMAVRSAYEKNPKLLDDAASIAEGFFKRMWVPEKGFFRHGYVEGVTPQPTFPWARANGWAILTMSQLLDFMPENHPKRQLILDTFRAHAKTLAELQSKNGFWHQLLDRNDTFEETSATAIFTYCLAHGINQGWLDARAFGPTAQLGWEALTTKITPEGEIEDIVVGTGMGFDPAYYSFRPVSTKAAHGYGPAIWAGAEMAKLIESSHPYQNDSAILYYNVDPEAETPIFSLDENQKAQNVLH</sequence>